<sequence length="96" mass="10357">MSLTWIARCAATRALLKDERPTTAQEHQMLRNGACGAMASPQTRCSNAASTAPLRAHETGHFSSGKLVVMPSGQAKSQKRKNPGKPGFFKPKQMFG</sequence>
<evidence type="ECO:0000313" key="1">
    <source>
        <dbReference type="EMBL" id="MBP1871263.1"/>
    </source>
</evidence>
<name>A0ACC5SR19_ENSAD</name>
<comment type="caution">
    <text evidence="1">The sequence shown here is derived from an EMBL/GenBank/DDBJ whole genome shotgun (WGS) entry which is preliminary data.</text>
</comment>
<organism evidence="1 2">
    <name type="scientific">Ensifer adhaerens</name>
    <name type="common">Sinorhizobium morelense</name>
    <dbReference type="NCBI Taxonomy" id="106592"/>
    <lineage>
        <taxon>Bacteria</taxon>
        <taxon>Pseudomonadati</taxon>
        <taxon>Pseudomonadota</taxon>
        <taxon>Alphaproteobacteria</taxon>
        <taxon>Hyphomicrobiales</taxon>
        <taxon>Rhizobiaceae</taxon>
        <taxon>Sinorhizobium/Ensifer group</taxon>
        <taxon>Ensifer</taxon>
    </lineage>
</organism>
<dbReference type="Proteomes" id="UP000823773">
    <property type="component" value="Unassembled WGS sequence"/>
</dbReference>
<dbReference type="EMBL" id="JAGGJR010000001">
    <property type="protein sequence ID" value="MBP1871263.1"/>
    <property type="molecule type" value="Genomic_DNA"/>
</dbReference>
<evidence type="ECO:0000313" key="2">
    <source>
        <dbReference type="Proteomes" id="UP000823773"/>
    </source>
</evidence>
<accession>A0ACC5SR19</accession>
<protein>
    <submittedName>
        <fullName evidence="1">Uncharacterized protein</fullName>
    </submittedName>
</protein>
<reference evidence="1" key="1">
    <citation type="submission" date="2021-03" db="EMBL/GenBank/DDBJ databases">
        <title>Genomic Encyclopedia of Type Strains, Phase IV (KMG-IV): sequencing the most valuable type-strain genomes for metagenomic binning, comparative biology and taxonomic classification.</title>
        <authorList>
            <person name="Goeker M."/>
        </authorList>
    </citation>
    <scope>NUCLEOTIDE SEQUENCE</scope>
    <source>
        <strain evidence="1">DSM 18131</strain>
    </source>
</reference>
<gene>
    <name evidence="1" type="ORF">J2Z19_000960</name>
</gene>
<proteinExistence type="predicted"/>
<keyword evidence="2" id="KW-1185">Reference proteome</keyword>